<keyword evidence="1" id="KW-1133">Transmembrane helix</keyword>
<reference evidence="2 3" key="1">
    <citation type="submission" date="2019-03" db="EMBL/GenBank/DDBJ databases">
        <title>Genomic Encyclopedia of Type Strains, Phase IV (KMG-IV): sequencing the most valuable type-strain genomes for metagenomic binning, comparative biology and taxonomic classification.</title>
        <authorList>
            <person name="Goeker M."/>
        </authorList>
    </citation>
    <scope>NUCLEOTIDE SEQUENCE [LARGE SCALE GENOMIC DNA]</scope>
    <source>
        <strain evidence="2 3">DSM 25903</strain>
    </source>
</reference>
<dbReference type="InterPro" id="IPR000462">
    <property type="entry name" value="CDP-OH_P_trans"/>
</dbReference>
<sequence>MVDTDRRPIAARRARWTKGLLRWLLATRVTPNQISVLSVVFAGLGAWALIEAPTRPWLFLAAAILVQLRLVCNLMDGLVAVEGGRASKVGPLFNEFPDRIADSLLIVALGYAAGEAWLGWAGALAAALTAYIRVSGAALGLGHDFRGPMAKQHRMAVMTLACLLAPVEAWWRADYALEAALWIILVGSVLTCIIRALAIAALLEDRP</sequence>
<gene>
    <name evidence="2" type="ORF">EV668_1615</name>
</gene>
<evidence type="ECO:0000313" key="3">
    <source>
        <dbReference type="Proteomes" id="UP000295122"/>
    </source>
</evidence>
<keyword evidence="3" id="KW-1185">Reference proteome</keyword>
<dbReference type="Pfam" id="PF01066">
    <property type="entry name" value="CDP-OH_P_transf"/>
    <property type="match status" value="1"/>
</dbReference>
<protein>
    <submittedName>
        <fullName evidence="2">Phosphatidylglycerophosphate synthase</fullName>
    </submittedName>
</protein>
<keyword evidence="1" id="KW-0812">Transmembrane</keyword>
<organism evidence="2 3">
    <name type="scientific">Enterovirga rhinocerotis</name>
    <dbReference type="NCBI Taxonomy" id="1339210"/>
    <lineage>
        <taxon>Bacteria</taxon>
        <taxon>Pseudomonadati</taxon>
        <taxon>Pseudomonadota</taxon>
        <taxon>Alphaproteobacteria</taxon>
        <taxon>Hyphomicrobiales</taxon>
        <taxon>Methylobacteriaceae</taxon>
        <taxon>Enterovirga</taxon>
    </lineage>
</organism>
<evidence type="ECO:0000313" key="2">
    <source>
        <dbReference type="EMBL" id="TDR94330.1"/>
    </source>
</evidence>
<accession>A0A4R7C6V2</accession>
<dbReference type="GO" id="GO:0008654">
    <property type="term" value="P:phospholipid biosynthetic process"/>
    <property type="evidence" value="ECO:0007669"/>
    <property type="project" value="InterPro"/>
</dbReference>
<dbReference type="Proteomes" id="UP000295122">
    <property type="component" value="Unassembled WGS sequence"/>
</dbReference>
<evidence type="ECO:0000256" key="1">
    <source>
        <dbReference type="SAM" id="Phobius"/>
    </source>
</evidence>
<dbReference type="RefSeq" id="WP_245512924.1">
    <property type="nucleotide sequence ID" value="NZ_SNZR01000011.1"/>
</dbReference>
<dbReference type="Gene3D" id="1.20.120.1760">
    <property type="match status" value="1"/>
</dbReference>
<proteinExistence type="predicted"/>
<name>A0A4R7C6V2_9HYPH</name>
<dbReference type="AlphaFoldDB" id="A0A4R7C6V2"/>
<comment type="caution">
    <text evidence="2">The sequence shown here is derived from an EMBL/GenBank/DDBJ whole genome shotgun (WGS) entry which is preliminary data.</text>
</comment>
<dbReference type="EMBL" id="SNZR01000011">
    <property type="protein sequence ID" value="TDR94330.1"/>
    <property type="molecule type" value="Genomic_DNA"/>
</dbReference>
<dbReference type="InterPro" id="IPR043130">
    <property type="entry name" value="CDP-OH_PTrfase_TM_dom"/>
</dbReference>
<dbReference type="GO" id="GO:0016780">
    <property type="term" value="F:phosphotransferase activity, for other substituted phosphate groups"/>
    <property type="evidence" value="ECO:0007669"/>
    <property type="project" value="InterPro"/>
</dbReference>
<feature type="transmembrane region" description="Helical" evidence="1">
    <location>
        <begin position="179"/>
        <end position="203"/>
    </location>
</feature>
<dbReference type="GO" id="GO:0016020">
    <property type="term" value="C:membrane"/>
    <property type="evidence" value="ECO:0007669"/>
    <property type="project" value="InterPro"/>
</dbReference>
<keyword evidence="1" id="KW-0472">Membrane</keyword>
<feature type="transmembrane region" description="Helical" evidence="1">
    <location>
        <begin position="155"/>
        <end position="173"/>
    </location>
</feature>
<feature type="transmembrane region" description="Helical" evidence="1">
    <location>
        <begin position="20"/>
        <end position="50"/>
    </location>
</feature>
<feature type="transmembrane region" description="Helical" evidence="1">
    <location>
        <begin position="120"/>
        <end position="143"/>
    </location>
</feature>